<evidence type="ECO:0000313" key="2">
    <source>
        <dbReference type="EMBL" id="OGZ10207.1"/>
    </source>
</evidence>
<evidence type="ECO:0000256" key="1">
    <source>
        <dbReference type="SAM" id="Phobius"/>
    </source>
</evidence>
<keyword evidence="1" id="KW-0472">Membrane</keyword>
<keyword evidence="1" id="KW-1133">Transmembrane helix</keyword>
<feature type="transmembrane region" description="Helical" evidence="1">
    <location>
        <begin position="82"/>
        <end position="101"/>
    </location>
</feature>
<dbReference type="Proteomes" id="UP000178099">
    <property type="component" value="Unassembled WGS sequence"/>
</dbReference>
<keyword evidence="1" id="KW-0812">Transmembrane</keyword>
<gene>
    <name evidence="2" type="ORF">A3D67_03095</name>
</gene>
<accession>A0A1G2D9E2</accession>
<comment type="caution">
    <text evidence="2">The sequence shown here is derived from an EMBL/GenBank/DDBJ whole genome shotgun (WGS) entry which is preliminary data.</text>
</comment>
<sequence length="183" mass="19843">MKPTHSSLKNQNPKEISMFMFWKWSTIAFLIQTAVFVSVFSFLAHVLPEGLPFSSVSNTSAALFCACFGIEFIPTRRRMPSYAVVATFIAPLALALAYEALGGPSTNIPLFIGALVLFALILAALFTAAGEVKEHGLDGEGGEVREPRWVIFISGLPWGIGTVLGGPLCLVYHFMQRQAPVHG</sequence>
<evidence type="ECO:0000313" key="3">
    <source>
        <dbReference type="Proteomes" id="UP000178099"/>
    </source>
</evidence>
<feature type="transmembrane region" description="Helical" evidence="1">
    <location>
        <begin position="107"/>
        <end position="128"/>
    </location>
</feature>
<reference evidence="2 3" key="1">
    <citation type="journal article" date="2016" name="Nat. Commun.">
        <title>Thousands of microbial genomes shed light on interconnected biogeochemical processes in an aquifer system.</title>
        <authorList>
            <person name="Anantharaman K."/>
            <person name="Brown C.T."/>
            <person name="Hug L.A."/>
            <person name="Sharon I."/>
            <person name="Castelle C.J."/>
            <person name="Probst A.J."/>
            <person name="Thomas B.C."/>
            <person name="Singh A."/>
            <person name="Wilkins M.J."/>
            <person name="Karaoz U."/>
            <person name="Brodie E.L."/>
            <person name="Williams K.H."/>
            <person name="Hubbard S.S."/>
            <person name="Banfield J.F."/>
        </authorList>
    </citation>
    <scope>NUCLEOTIDE SEQUENCE [LARGE SCALE GENOMIC DNA]</scope>
</reference>
<feature type="transmembrane region" description="Helical" evidence="1">
    <location>
        <begin position="149"/>
        <end position="175"/>
    </location>
</feature>
<organism evidence="2 3">
    <name type="scientific">Candidatus Lloydbacteria bacterium RIFCSPHIGHO2_02_FULL_51_22</name>
    <dbReference type="NCBI Taxonomy" id="1798663"/>
    <lineage>
        <taxon>Bacteria</taxon>
        <taxon>Candidatus Lloydiibacteriota</taxon>
    </lineage>
</organism>
<protein>
    <submittedName>
        <fullName evidence="2">Uncharacterized protein</fullName>
    </submittedName>
</protein>
<feature type="transmembrane region" description="Helical" evidence="1">
    <location>
        <begin position="21"/>
        <end position="44"/>
    </location>
</feature>
<name>A0A1G2D9E2_9BACT</name>
<proteinExistence type="predicted"/>
<dbReference type="EMBL" id="MHLN01000042">
    <property type="protein sequence ID" value="OGZ10207.1"/>
    <property type="molecule type" value="Genomic_DNA"/>
</dbReference>
<dbReference type="AlphaFoldDB" id="A0A1G2D9E2"/>